<dbReference type="Gene3D" id="3.30.420.10">
    <property type="entry name" value="Ribonuclease H-like superfamily/Ribonuclease H"/>
    <property type="match status" value="1"/>
</dbReference>
<sequence length="110" mass="13239">NKRKIEGTLLFHSDQGSQFKAREFRKIIDDNNIMHSFSKPGYPYDNAVTEAFFKYLKHRQINRKHYQNIKQVQLDCFEYIENFYNNYIPHTANLGLTPNQKEENYFNAIK</sequence>
<dbReference type="InterPro" id="IPR012337">
    <property type="entry name" value="RNaseH-like_sf"/>
</dbReference>
<feature type="non-terminal residue" evidence="2">
    <location>
        <position position="1"/>
    </location>
</feature>
<name>A0AAV3JIY3_STRAG</name>
<dbReference type="PANTHER" id="PTHR46889:SF4">
    <property type="entry name" value="TRANSPOSASE INSO FOR INSERTION SEQUENCE ELEMENT IS911B-RELATED"/>
    <property type="match status" value="1"/>
</dbReference>
<dbReference type="Pfam" id="PF13683">
    <property type="entry name" value="rve_3"/>
    <property type="match status" value="1"/>
</dbReference>
<dbReference type="EMBL" id="ANDB01000016">
    <property type="protein sequence ID" value="EPW16556.1"/>
    <property type="molecule type" value="Genomic_DNA"/>
</dbReference>
<dbReference type="PROSITE" id="PS50994">
    <property type="entry name" value="INTEGRASE"/>
    <property type="match status" value="1"/>
</dbReference>
<dbReference type="Proteomes" id="UP000015267">
    <property type="component" value="Unassembled WGS sequence"/>
</dbReference>
<dbReference type="AlphaFoldDB" id="A0AAV3JIY3"/>
<dbReference type="InterPro" id="IPR001584">
    <property type="entry name" value="Integrase_cat-core"/>
</dbReference>
<evidence type="ECO:0000313" key="3">
    <source>
        <dbReference type="Proteomes" id="UP000015267"/>
    </source>
</evidence>
<evidence type="ECO:0000259" key="1">
    <source>
        <dbReference type="PROSITE" id="PS50994"/>
    </source>
</evidence>
<dbReference type="RefSeq" id="WP_000293640.1">
    <property type="nucleotide sequence ID" value="NZ_ANDB01000016.1"/>
</dbReference>
<proteinExistence type="predicted"/>
<dbReference type="PANTHER" id="PTHR46889">
    <property type="entry name" value="TRANSPOSASE INSF FOR INSERTION SEQUENCE IS3B-RELATED"/>
    <property type="match status" value="1"/>
</dbReference>
<dbReference type="GO" id="GO:0003676">
    <property type="term" value="F:nucleic acid binding"/>
    <property type="evidence" value="ECO:0007669"/>
    <property type="project" value="InterPro"/>
</dbReference>
<gene>
    <name evidence="2" type="ORF">SAG0055_05290</name>
</gene>
<dbReference type="InterPro" id="IPR036397">
    <property type="entry name" value="RNaseH_sf"/>
</dbReference>
<feature type="domain" description="Integrase catalytic" evidence="1">
    <location>
        <begin position="1"/>
        <end position="106"/>
    </location>
</feature>
<comment type="caution">
    <text evidence="2">The sequence shown here is derived from an EMBL/GenBank/DDBJ whole genome shotgun (WGS) entry which is preliminary data.</text>
</comment>
<dbReference type="InterPro" id="IPR050900">
    <property type="entry name" value="Transposase_IS3/IS150/IS904"/>
</dbReference>
<reference evidence="2 3" key="1">
    <citation type="submission" date="2012-10" db="EMBL/GenBank/DDBJ databases">
        <authorList>
            <person name="Zadoks R.N."/>
            <person name="Moroni P."/>
            <person name="Richards V.P."/>
            <person name="Durkin S.A.S."/>
            <person name="Kim M."/>
            <person name="Pavinski Bitar P.D."/>
            <person name="Stanhope M.J."/>
            <person name="Town C.D."/>
            <person name="Venter J.C."/>
        </authorList>
    </citation>
    <scope>NUCLEOTIDE SEQUENCE [LARGE SCALE GENOMIC DNA]</scope>
    <source>
        <strain evidence="2 3">CCUG 29376</strain>
    </source>
</reference>
<dbReference type="GO" id="GO:0015074">
    <property type="term" value="P:DNA integration"/>
    <property type="evidence" value="ECO:0007669"/>
    <property type="project" value="InterPro"/>
</dbReference>
<protein>
    <submittedName>
        <fullName evidence="2">Integrase</fullName>
    </submittedName>
</protein>
<evidence type="ECO:0000313" key="2">
    <source>
        <dbReference type="EMBL" id="EPW16556.1"/>
    </source>
</evidence>
<organism evidence="2 3">
    <name type="scientific">Streptococcus agalactiae CCUG 29376</name>
    <dbReference type="NCBI Taxonomy" id="1105255"/>
    <lineage>
        <taxon>Bacteria</taxon>
        <taxon>Bacillati</taxon>
        <taxon>Bacillota</taxon>
        <taxon>Bacilli</taxon>
        <taxon>Lactobacillales</taxon>
        <taxon>Streptococcaceae</taxon>
        <taxon>Streptococcus</taxon>
    </lineage>
</organism>
<accession>A0AAV3JIY3</accession>
<dbReference type="SUPFAM" id="SSF53098">
    <property type="entry name" value="Ribonuclease H-like"/>
    <property type="match status" value="1"/>
</dbReference>